<dbReference type="SUPFAM" id="SSF103473">
    <property type="entry name" value="MFS general substrate transporter"/>
    <property type="match status" value="1"/>
</dbReference>
<evidence type="ECO:0000313" key="8">
    <source>
        <dbReference type="EMBL" id="MBY8880458.1"/>
    </source>
</evidence>
<comment type="subcellular location">
    <subcellularLocation>
        <location evidence="1">Cell membrane</location>
        <topology evidence="1">Multi-pass membrane protein</topology>
    </subcellularLocation>
</comment>
<dbReference type="Pfam" id="PF07690">
    <property type="entry name" value="MFS_1"/>
    <property type="match status" value="1"/>
</dbReference>
<keyword evidence="3 7" id="KW-0812">Transmembrane</keyword>
<evidence type="ECO:0000256" key="2">
    <source>
        <dbReference type="ARBA" id="ARBA00022475"/>
    </source>
</evidence>
<comment type="caution">
    <text evidence="8">The sequence shown here is derived from an EMBL/GenBank/DDBJ whole genome shotgun (WGS) entry which is preliminary data.</text>
</comment>
<feature type="transmembrane region" description="Helical" evidence="7">
    <location>
        <begin position="245"/>
        <end position="269"/>
    </location>
</feature>
<feature type="compositionally biased region" description="Basic and acidic residues" evidence="6">
    <location>
        <begin position="425"/>
        <end position="436"/>
    </location>
</feature>
<evidence type="ECO:0000313" key="9">
    <source>
        <dbReference type="Proteomes" id="UP000778578"/>
    </source>
</evidence>
<dbReference type="EMBL" id="JAINZZ010000031">
    <property type="protein sequence ID" value="MBY8880458.1"/>
    <property type="molecule type" value="Genomic_DNA"/>
</dbReference>
<feature type="transmembrane region" description="Helical" evidence="7">
    <location>
        <begin position="281"/>
        <end position="300"/>
    </location>
</feature>
<evidence type="ECO:0000256" key="6">
    <source>
        <dbReference type="SAM" id="MobiDB-lite"/>
    </source>
</evidence>
<sequence length="459" mass="47271">MGPILAAGKPIRRQLIIQWRKVRYRNSVEAVPHPLRVRAFRLLFTGRTLSALGDAVVPAALAIAISRATGSASALALVLGCAMVPRLLLLPLGGVAADRFDARTVALTTDLVRCAAQLLVGLELIGGTPRLTDIALAEMVGGVASAFAMPTTAPLVSGTAPADGLLRANALMASATSATRLAGPAVAGALIFTAGPGWAFVLDAASFAASASMLAVIRIPRTPIPRRSMRADLVEGWSEVRARDWYWTSLVAHCVWNGTAAVLATLGPLVVVHDRKGGDGLWVAILEAGSFGLLVGSLLASRARLKRPILTGNLGLATYAIPLFLLGADAPGWLLVPGYCLALGALGFLTPVWETYVFASVPAGVLARVTSYDWLLSLAAMPVGYAVAPLAAHAFGASAPLYASAVLVAAACLGTAAVPGVRNARPVEDRPTHVEDAPAVDRAPGAGEATGPERPQPAG</sequence>
<dbReference type="PANTHER" id="PTHR23513:SF11">
    <property type="entry name" value="STAPHYLOFERRIN A TRANSPORTER"/>
    <property type="match status" value="1"/>
</dbReference>
<keyword evidence="5 7" id="KW-0472">Membrane</keyword>
<reference evidence="8 9" key="1">
    <citation type="submission" date="2021-08" db="EMBL/GenBank/DDBJ databases">
        <title>WGS of actinomycetes from Thailand.</title>
        <authorList>
            <person name="Thawai C."/>
        </authorList>
    </citation>
    <scope>NUCLEOTIDE SEQUENCE [LARGE SCALE GENOMIC DNA]</scope>
    <source>
        <strain evidence="8 9">PLK6-54</strain>
    </source>
</reference>
<feature type="transmembrane region" description="Helical" evidence="7">
    <location>
        <begin position="401"/>
        <end position="421"/>
    </location>
</feature>
<keyword evidence="2" id="KW-1003">Cell membrane</keyword>
<feature type="transmembrane region" description="Helical" evidence="7">
    <location>
        <begin position="207"/>
        <end position="224"/>
    </location>
</feature>
<name>A0ABS7QBX0_9ACTN</name>
<keyword evidence="4 7" id="KW-1133">Transmembrane helix</keyword>
<protein>
    <submittedName>
        <fullName evidence="8">MFS transporter</fullName>
    </submittedName>
</protein>
<feature type="transmembrane region" description="Helical" evidence="7">
    <location>
        <begin position="309"/>
        <end position="328"/>
    </location>
</feature>
<evidence type="ECO:0000256" key="4">
    <source>
        <dbReference type="ARBA" id="ARBA00022989"/>
    </source>
</evidence>
<dbReference type="InterPro" id="IPR011701">
    <property type="entry name" value="MFS"/>
</dbReference>
<gene>
    <name evidence="8" type="ORF">K7862_22890</name>
</gene>
<dbReference type="PANTHER" id="PTHR23513">
    <property type="entry name" value="INTEGRAL MEMBRANE EFFLUX PROTEIN-RELATED"/>
    <property type="match status" value="1"/>
</dbReference>
<evidence type="ECO:0000256" key="3">
    <source>
        <dbReference type="ARBA" id="ARBA00022692"/>
    </source>
</evidence>
<evidence type="ECO:0000256" key="1">
    <source>
        <dbReference type="ARBA" id="ARBA00004651"/>
    </source>
</evidence>
<evidence type="ECO:0000256" key="5">
    <source>
        <dbReference type="ARBA" id="ARBA00023136"/>
    </source>
</evidence>
<feature type="transmembrane region" description="Helical" evidence="7">
    <location>
        <begin position="374"/>
        <end position="395"/>
    </location>
</feature>
<evidence type="ECO:0000256" key="7">
    <source>
        <dbReference type="SAM" id="Phobius"/>
    </source>
</evidence>
<dbReference type="Proteomes" id="UP000778578">
    <property type="component" value="Unassembled WGS sequence"/>
</dbReference>
<dbReference type="Gene3D" id="1.20.1250.20">
    <property type="entry name" value="MFS general substrate transporter like domains"/>
    <property type="match status" value="1"/>
</dbReference>
<proteinExistence type="predicted"/>
<accession>A0ABS7QBX0</accession>
<organism evidence="8 9">
    <name type="scientific">Actinacidiphila acidipaludis</name>
    <dbReference type="NCBI Taxonomy" id="2873382"/>
    <lineage>
        <taxon>Bacteria</taxon>
        <taxon>Bacillati</taxon>
        <taxon>Actinomycetota</taxon>
        <taxon>Actinomycetes</taxon>
        <taxon>Kitasatosporales</taxon>
        <taxon>Streptomycetaceae</taxon>
        <taxon>Actinacidiphila</taxon>
    </lineage>
</organism>
<dbReference type="CDD" id="cd06173">
    <property type="entry name" value="MFS_MefA_like"/>
    <property type="match status" value="1"/>
</dbReference>
<feature type="region of interest" description="Disordered" evidence="6">
    <location>
        <begin position="424"/>
        <end position="459"/>
    </location>
</feature>
<dbReference type="InterPro" id="IPR036259">
    <property type="entry name" value="MFS_trans_sf"/>
</dbReference>
<keyword evidence="9" id="KW-1185">Reference proteome</keyword>